<dbReference type="Gene3D" id="3.90.550.10">
    <property type="entry name" value="Spore Coat Polysaccharide Biosynthesis Protein SpsA, Chain A"/>
    <property type="match status" value="1"/>
</dbReference>
<dbReference type="eggNOG" id="COG1215">
    <property type="taxonomic scope" value="Bacteria"/>
</dbReference>
<sequence>MDKVAIGCVVRDRAWVLPEYLQALQEISYPHKLYLFLENDSRDNTKKILEETTLDAEKIIYSINTRSPHGIREQHSAHQFANLAFLRNQFIERFLETDAHYLLSVDSDIIVPPTLLERLLSGGPKLIVGAAISNVPGQRLDGRSPGNFLIYRNGLYIHPPTYPLQGYMDVDITGAVYLIPRQALEDGVRYGPHPLGEDAPFCLQARKKGYTLRVLLDLQCDHRMNRDFA</sequence>
<evidence type="ECO:0000313" key="2">
    <source>
        <dbReference type="Proteomes" id="UP000009234"/>
    </source>
</evidence>
<dbReference type="EMBL" id="CP002780">
    <property type="protein sequence ID" value="AEG58835.1"/>
    <property type="molecule type" value="Genomic_DNA"/>
</dbReference>
<dbReference type="KEGG" id="dru:Desru_0549"/>
<accession>F6DS73</accession>
<proteinExistence type="predicted"/>
<reference evidence="1 2" key="2">
    <citation type="journal article" date="2012" name="Stand. Genomic Sci.">
        <title>Complete genome sequence of the sulfate-reducing firmicute Desulfotomaculum ruminis type strain (DL(T)).</title>
        <authorList>
            <person name="Spring S."/>
            <person name="Visser M."/>
            <person name="Lu M."/>
            <person name="Copeland A."/>
            <person name="Lapidus A."/>
            <person name="Lucas S."/>
            <person name="Cheng J.F."/>
            <person name="Han C."/>
            <person name="Tapia R."/>
            <person name="Goodwin L.A."/>
            <person name="Pitluck S."/>
            <person name="Ivanova N."/>
            <person name="Land M."/>
            <person name="Hauser L."/>
            <person name="Larimer F."/>
            <person name="Rohde M."/>
            <person name="Goker M."/>
            <person name="Detter J.C."/>
            <person name="Kyrpides N.C."/>
            <person name="Woyke T."/>
            <person name="Schaap P.J."/>
            <person name="Plugge C.M."/>
            <person name="Muyzer G."/>
            <person name="Kuever J."/>
            <person name="Pereira I.A."/>
            <person name="Parshina S.N."/>
            <person name="Bernier-Latmani R."/>
            <person name="Stams A.J."/>
            <person name="Klenk H.P."/>
        </authorList>
    </citation>
    <scope>NUCLEOTIDE SEQUENCE [LARGE SCALE GENOMIC DNA]</scope>
    <source>
        <strain evidence="2">ATCC 23193 / DSM 2154 / NCIB 8452 / DL</strain>
    </source>
</reference>
<dbReference type="SUPFAM" id="SSF53448">
    <property type="entry name" value="Nucleotide-diphospho-sugar transferases"/>
    <property type="match status" value="1"/>
</dbReference>
<evidence type="ECO:0008006" key="3">
    <source>
        <dbReference type="Google" id="ProtNLM"/>
    </source>
</evidence>
<dbReference type="AlphaFoldDB" id="F6DS73"/>
<gene>
    <name evidence="1" type="ordered locus">Desru_0549</name>
</gene>
<dbReference type="InterPro" id="IPR029044">
    <property type="entry name" value="Nucleotide-diphossugar_trans"/>
</dbReference>
<keyword evidence="2" id="KW-1185">Reference proteome</keyword>
<dbReference type="HOGENOM" id="CLU_1208194_0_0_9"/>
<dbReference type="Proteomes" id="UP000009234">
    <property type="component" value="Chromosome"/>
</dbReference>
<protein>
    <recommendedName>
        <fullName evidence="3">Glycosyl transferase family 2</fullName>
    </recommendedName>
</protein>
<evidence type="ECO:0000313" key="1">
    <source>
        <dbReference type="EMBL" id="AEG58835.1"/>
    </source>
</evidence>
<dbReference type="RefSeq" id="WP_013840610.1">
    <property type="nucleotide sequence ID" value="NC_015589.1"/>
</dbReference>
<organism evidence="1 2">
    <name type="scientific">Desulforamulus ruminis (strain ATCC 23193 / DSM 2154 / NCIMB 8452 / DL)</name>
    <name type="common">Desulfotomaculum ruminis</name>
    <dbReference type="NCBI Taxonomy" id="696281"/>
    <lineage>
        <taxon>Bacteria</taxon>
        <taxon>Bacillati</taxon>
        <taxon>Bacillota</taxon>
        <taxon>Clostridia</taxon>
        <taxon>Eubacteriales</taxon>
        <taxon>Peptococcaceae</taxon>
        <taxon>Desulforamulus</taxon>
    </lineage>
</organism>
<name>F6DS73_DESRL</name>
<reference evidence="2" key="1">
    <citation type="submission" date="2011-05" db="EMBL/GenBank/DDBJ databases">
        <title>Complete sequence of Desulfotomaculum ruminis DSM 2154.</title>
        <authorList>
            <person name="Lucas S."/>
            <person name="Copeland A."/>
            <person name="Lapidus A."/>
            <person name="Cheng J.-F."/>
            <person name="Goodwin L."/>
            <person name="Pitluck S."/>
            <person name="Lu M."/>
            <person name="Detter J.C."/>
            <person name="Han C."/>
            <person name="Tapia R."/>
            <person name="Land M."/>
            <person name="Hauser L."/>
            <person name="Kyrpides N."/>
            <person name="Ivanova N."/>
            <person name="Mikhailova N."/>
            <person name="Pagani I."/>
            <person name="Stams A.J.M."/>
            <person name="Plugge C.M."/>
            <person name="Muyzer G."/>
            <person name="Kuever J."/>
            <person name="Parshina S.N."/>
            <person name="Ivanova A.E."/>
            <person name="Nazina T.N."/>
            <person name="Brambilla E."/>
            <person name="Spring S."/>
            <person name="Klenk H.-P."/>
            <person name="Woyke T."/>
        </authorList>
    </citation>
    <scope>NUCLEOTIDE SEQUENCE [LARGE SCALE GENOMIC DNA]</scope>
    <source>
        <strain evidence="2">ATCC 23193 / DSM 2154 / NCIB 8452 / DL</strain>
    </source>
</reference>
<dbReference type="OrthoDB" id="183314at2"/>
<dbReference type="STRING" id="696281.Desru_0549"/>